<dbReference type="EMBL" id="FR824182">
    <property type="protein sequence ID" value="CCA21895.1"/>
    <property type="molecule type" value="Genomic_DNA"/>
</dbReference>
<organism evidence="2">
    <name type="scientific">Albugo laibachii Nc14</name>
    <dbReference type="NCBI Taxonomy" id="890382"/>
    <lineage>
        <taxon>Eukaryota</taxon>
        <taxon>Sar</taxon>
        <taxon>Stramenopiles</taxon>
        <taxon>Oomycota</taxon>
        <taxon>Peronosporomycetes</taxon>
        <taxon>Albuginales</taxon>
        <taxon>Albuginaceae</taxon>
        <taxon>Albugo</taxon>
    </lineage>
</organism>
<dbReference type="Pfam" id="PF15891">
    <property type="entry name" value="Nuc_deoxyri_tr2"/>
    <property type="match status" value="1"/>
</dbReference>
<dbReference type="PANTHER" id="PTHR36300">
    <property type="entry name" value="RAW, ISOFORM A"/>
    <property type="match status" value="1"/>
</dbReference>
<protein>
    <submittedName>
        <fullName evidence="2">Uncharacterized protein AlNc14C137G7127</fullName>
    </submittedName>
</protein>
<dbReference type="InterPro" id="IPR039470">
    <property type="entry name" value="Nuc_deoxyri_tr2"/>
</dbReference>
<dbReference type="PANTHER" id="PTHR36300:SF1">
    <property type="entry name" value="RAW, ISOFORM A"/>
    <property type="match status" value="1"/>
</dbReference>
<evidence type="ECO:0000313" key="2">
    <source>
        <dbReference type="EMBL" id="CCA21895.1"/>
    </source>
</evidence>
<evidence type="ECO:0000256" key="1">
    <source>
        <dbReference type="SAM" id="MobiDB-lite"/>
    </source>
</evidence>
<gene>
    <name evidence="2" type="primary">AlNc14C137G7127</name>
    <name evidence="2" type="ORF">ALNC14_080380</name>
</gene>
<dbReference type="Gene3D" id="3.40.50.450">
    <property type="match status" value="1"/>
</dbReference>
<accession>F0WKT8</accession>
<name>F0WKT8_9STRA</name>
<feature type="region of interest" description="Disordered" evidence="1">
    <location>
        <begin position="1"/>
        <end position="41"/>
    </location>
</feature>
<dbReference type="GO" id="GO:0005886">
    <property type="term" value="C:plasma membrane"/>
    <property type="evidence" value="ECO:0007669"/>
    <property type="project" value="TreeGrafter"/>
</dbReference>
<sequence length="397" mass="45583">MRNISELPRRDSSPNLQLKRSKLRSKSQQPPPSYSRLSETKESESLVPVGVFLGGSCNPTKWRKDICIPLLQAASISYYDPQVDEWYEELIQVEERAKGEAQMLFIVIDNVTRSIVSLHEAIESIFVGRTIVLVVQFLNFGIKVEGEMLSEEEVDDHNGARRRLQALAHRMEIPLYDDVHDAVQYRLRRRSSITLHKWSSRVMRLAGDQRTRSKSLSCAQFPGKWSLNRLETSQVIQQFAQCRYQSQESVYLGGVLIGTTWRQIVPLLEDAGIPFFIRYEDYLSHQLQQKESQFQWKPLRSSPSMQLVLFVISGNSRSIAAMAEAVELIYSDNALILVMECLREREKLEGGSILCGREFKDLVRARAYLREMAVRQGIHIFGSVREAVESIVRCREA</sequence>
<reference evidence="2" key="2">
    <citation type="submission" date="2011-02" db="EMBL/GenBank/DDBJ databases">
        <authorList>
            <person name="MacLean D."/>
        </authorList>
    </citation>
    <scope>NUCLEOTIDE SEQUENCE</scope>
</reference>
<proteinExistence type="predicted"/>
<dbReference type="AlphaFoldDB" id="F0WKT8"/>
<dbReference type="HOGENOM" id="CLU_033386_0_0_1"/>
<reference evidence="2" key="1">
    <citation type="journal article" date="2011" name="PLoS Biol.">
        <title>Gene gain and loss during evolution of obligate parasitism in the white rust pathogen of Arabidopsis thaliana.</title>
        <authorList>
            <person name="Kemen E."/>
            <person name="Gardiner A."/>
            <person name="Schultz-Larsen T."/>
            <person name="Kemen A.C."/>
            <person name="Balmuth A.L."/>
            <person name="Robert-Seilaniantz A."/>
            <person name="Bailey K."/>
            <person name="Holub E."/>
            <person name="Studholme D.J."/>
            <person name="Maclean D."/>
            <person name="Jones J.D."/>
        </authorList>
    </citation>
    <scope>NUCLEOTIDE SEQUENCE</scope>
</reference>